<feature type="compositionally biased region" description="Polar residues" evidence="6">
    <location>
        <begin position="827"/>
        <end position="843"/>
    </location>
</feature>
<dbReference type="AlphaFoldDB" id="A0A316UU87"/>
<dbReference type="PANTHER" id="PTHR24324">
    <property type="entry name" value="HOMEOBOX PROTEIN HHEX"/>
    <property type="match status" value="1"/>
</dbReference>
<evidence type="ECO:0000256" key="2">
    <source>
        <dbReference type="ARBA" id="ARBA00023155"/>
    </source>
</evidence>
<feature type="compositionally biased region" description="Polar residues" evidence="6">
    <location>
        <begin position="807"/>
        <end position="819"/>
    </location>
</feature>
<evidence type="ECO:0000256" key="1">
    <source>
        <dbReference type="ARBA" id="ARBA00023125"/>
    </source>
</evidence>
<evidence type="ECO:0000259" key="7">
    <source>
        <dbReference type="PROSITE" id="PS50071"/>
    </source>
</evidence>
<organism evidence="8 9">
    <name type="scientific">Jaminaea rosea</name>
    <dbReference type="NCBI Taxonomy" id="1569628"/>
    <lineage>
        <taxon>Eukaryota</taxon>
        <taxon>Fungi</taxon>
        <taxon>Dikarya</taxon>
        <taxon>Basidiomycota</taxon>
        <taxon>Ustilaginomycotina</taxon>
        <taxon>Exobasidiomycetes</taxon>
        <taxon>Microstromatales</taxon>
        <taxon>Microstromatales incertae sedis</taxon>
        <taxon>Jaminaea</taxon>
    </lineage>
</organism>
<dbReference type="PROSITE" id="PS50071">
    <property type="entry name" value="HOMEOBOX_2"/>
    <property type="match status" value="1"/>
</dbReference>
<evidence type="ECO:0000256" key="4">
    <source>
        <dbReference type="PROSITE-ProRule" id="PRU00108"/>
    </source>
</evidence>
<feature type="compositionally biased region" description="Basic and acidic residues" evidence="6">
    <location>
        <begin position="368"/>
        <end position="379"/>
    </location>
</feature>
<dbReference type="EMBL" id="KZ819664">
    <property type="protein sequence ID" value="PWN28870.1"/>
    <property type="molecule type" value="Genomic_DNA"/>
</dbReference>
<proteinExistence type="predicted"/>
<feature type="region of interest" description="Disordered" evidence="6">
    <location>
        <begin position="981"/>
        <end position="1206"/>
    </location>
</feature>
<feature type="compositionally biased region" description="Polar residues" evidence="6">
    <location>
        <begin position="851"/>
        <end position="861"/>
    </location>
</feature>
<feature type="compositionally biased region" description="Basic and acidic residues" evidence="6">
    <location>
        <begin position="563"/>
        <end position="582"/>
    </location>
</feature>
<keyword evidence="2 4" id="KW-0371">Homeobox</keyword>
<evidence type="ECO:0000256" key="5">
    <source>
        <dbReference type="RuleBase" id="RU000682"/>
    </source>
</evidence>
<evidence type="ECO:0000313" key="8">
    <source>
        <dbReference type="EMBL" id="PWN28870.1"/>
    </source>
</evidence>
<feature type="DNA-binding region" description="Homeobox" evidence="4">
    <location>
        <begin position="255"/>
        <end position="314"/>
    </location>
</feature>
<dbReference type="SMART" id="SM00389">
    <property type="entry name" value="HOX"/>
    <property type="match status" value="1"/>
</dbReference>
<name>A0A316UU87_9BASI</name>
<feature type="compositionally biased region" description="Acidic residues" evidence="6">
    <location>
        <begin position="207"/>
        <end position="224"/>
    </location>
</feature>
<feature type="region of interest" description="Disordered" evidence="6">
    <location>
        <begin position="563"/>
        <end position="611"/>
    </location>
</feature>
<dbReference type="InterPro" id="IPR001356">
    <property type="entry name" value="HD"/>
</dbReference>
<dbReference type="GeneID" id="37027464"/>
<keyword evidence="1 4" id="KW-0238">DNA-binding</keyword>
<feature type="region of interest" description="Disordered" evidence="6">
    <location>
        <begin position="180"/>
        <end position="266"/>
    </location>
</feature>
<gene>
    <name evidence="8" type="ORF">BDZ90DRAFT_230878</name>
</gene>
<dbReference type="GO" id="GO:0000978">
    <property type="term" value="F:RNA polymerase II cis-regulatory region sequence-specific DNA binding"/>
    <property type="evidence" value="ECO:0007669"/>
    <property type="project" value="TreeGrafter"/>
</dbReference>
<dbReference type="RefSeq" id="XP_025363482.1">
    <property type="nucleotide sequence ID" value="XM_025505641.1"/>
</dbReference>
<evidence type="ECO:0000313" key="9">
    <source>
        <dbReference type="Proteomes" id="UP000245884"/>
    </source>
</evidence>
<dbReference type="Pfam" id="PF00046">
    <property type="entry name" value="Homeodomain"/>
    <property type="match status" value="1"/>
</dbReference>
<feature type="compositionally biased region" description="Low complexity" evidence="6">
    <location>
        <begin position="1107"/>
        <end position="1120"/>
    </location>
</feature>
<feature type="compositionally biased region" description="Polar residues" evidence="6">
    <location>
        <begin position="329"/>
        <end position="344"/>
    </location>
</feature>
<feature type="compositionally biased region" description="Low complexity" evidence="6">
    <location>
        <begin position="1011"/>
        <end position="1022"/>
    </location>
</feature>
<dbReference type="OrthoDB" id="6159439at2759"/>
<protein>
    <recommendedName>
        <fullName evidence="7">Homeobox domain-containing protein</fullName>
    </recommendedName>
</protein>
<feature type="region of interest" description="Disordered" evidence="6">
    <location>
        <begin position="362"/>
        <end position="420"/>
    </location>
</feature>
<dbReference type="InterPro" id="IPR051000">
    <property type="entry name" value="Homeobox_DNA-bind_prot"/>
</dbReference>
<evidence type="ECO:0000256" key="3">
    <source>
        <dbReference type="ARBA" id="ARBA00023242"/>
    </source>
</evidence>
<dbReference type="PROSITE" id="PS00027">
    <property type="entry name" value="HOMEOBOX_1"/>
    <property type="match status" value="1"/>
</dbReference>
<feature type="compositionally biased region" description="Polar residues" evidence="6">
    <location>
        <begin position="48"/>
        <end position="66"/>
    </location>
</feature>
<feature type="domain" description="Homeobox" evidence="7">
    <location>
        <begin position="253"/>
        <end position="313"/>
    </location>
</feature>
<dbReference type="Gene3D" id="1.10.10.60">
    <property type="entry name" value="Homeodomain-like"/>
    <property type="match status" value="1"/>
</dbReference>
<feature type="region of interest" description="Disordered" evidence="6">
    <location>
        <begin position="329"/>
        <end position="349"/>
    </location>
</feature>
<dbReference type="GO" id="GO:0000981">
    <property type="term" value="F:DNA-binding transcription factor activity, RNA polymerase II-specific"/>
    <property type="evidence" value="ECO:0007669"/>
    <property type="project" value="InterPro"/>
</dbReference>
<evidence type="ECO:0000256" key="6">
    <source>
        <dbReference type="SAM" id="MobiDB-lite"/>
    </source>
</evidence>
<dbReference type="Proteomes" id="UP000245884">
    <property type="component" value="Unassembled WGS sequence"/>
</dbReference>
<feature type="compositionally biased region" description="Low complexity" evidence="6">
    <location>
        <begin position="1074"/>
        <end position="1089"/>
    </location>
</feature>
<sequence length="1206" mass="126388">MAGTLAATPSRADAGTSRPHLNGGNSGEGRHAATHLSTIASRRDEENNPPSDDSISAYINHSTSSPLDAGSRPSQEAKAQDEDARVPSSPSPTPADDEDVAAASGMLSLRASQDSSASRPARVLSDAWRLPPPDSTAAHQDAFGTGRPSDFFIHRDDDDNNVPTSMRLGARDAVLYGLGASSPASHLPRSGSGAHPHRDRESTTVAEEGEGEGEDEDEELDELQDPNASQSFDSSRGDDDDSREYDTSTGPDGKPKKRRRRTKKEEADVLVSVYAQTAFPDSATRQRLASQLGMTTRAISIWFQNRRQAERKRASRFGPAYSAAEILVSSQSSNTTAPSRSISLGSGHHTLQRWPSLDAIAASQGTESRAESPASEHDGQGLASLRDPSASFEVHEDKENISLPSTQSAPTAVERKGDRQRLRDIRDLVFGLDALKPPQCEGTDTTEGDENDASVLDTTRANFAGRSPWGRSVSSSAALCRPSMEQVVGRSRARHHHSPHHRHGSGAKANLLRFMSLSTSRRGRASLDGQASPPAKRPFLRSLSERGKQLPPTLAKAIHLSERAEEHSAALHEQREEQRDLLAKMSSSSSMSSGEEGAATRLPICGEEEDEEQTLRRAANRRLVKAQAAGKELPDRSDAINSLRSRPWARSISGPVCGAATLDLAAGRDRTKPSPLAFVQRPQSPPVQSQQDMFALPNAVVKKQPTQSKAGKKRKSDEGPRSVGGSGKKNQLAGQDASLVSAASLGQENLPPTPLPHQQYHPHASPSPRHFGATGTPHLVKQHSFVSPKGLPSFGTPRSELGKSRSFGRSISAQSTLPSQLGGITEESPSSARNGAPSSSWAPSSMGGVSLYSTNGTSATPASHLHRPSMQGSASREMTPRSLAFALGLAHATPGAGHGSNSNGVSGAGGAGGLGSLFMSSSRYSTSRYLASSSRDSIAAAGGMPGSVRASGGAAGGIGAAAGAPYSPLARGRQGAMLYAAPTPRTGADTPARHHSSGQPMSAIGGEKRNSSSSGSSNGSRGSSEDQEQRNKADPQTAAPPSSTPRTGGRVPFSKVHSQPSMPPPPLFSANGTQSSSQPQRRVQRLPSLSTLATAAGDTEMNKENESGLTGPSPGLLPLGALKSRTSNAASKHPRQEDVGDDSGFAAPLSSASDNEDDGEGQQRYQKAGKVVLQSSANGNGSGGSPTRQRQHDAAQVLLGLAGEGR</sequence>
<dbReference type="GO" id="GO:0030154">
    <property type="term" value="P:cell differentiation"/>
    <property type="evidence" value="ECO:0007669"/>
    <property type="project" value="TreeGrafter"/>
</dbReference>
<keyword evidence="3 4" id="KW-0539">Nucleus</keyword>
<dbReference type="SUPFAM" id="SSF46689">
    <property type="entry name" value="Homeodomain-like"/>
    <property type="match status" value="1"/>
</dbReference>
<feature type="region of interest" description="Disordered" evidence="6">
    <location>
        <begin position="1"/>
        <end position="166"/>
    </location>
</feature>
<dbReference type="InterPro" id="IPR017970">
    <property type="entry name" value="Homeobox_CS"/>
</dbReference>
<dbReference type="CDD" id="cd00086">
    <property type="entry name" value="homeodomain"/>
    <property type="match status" value="1"/>
</dbReference>
<comment type="subcellular location">
    <subcellularLocation>
        <location evidence="4 5">Nucleus</location>
    </subcellularLocation>
</comment>
<reference evidence="8 9" key="1">
    <citation type="journal article" date="2018" name="Mol. Biol. Evol.">
        <title>Broad Genomic Sampling Reveals a Smut Pathogenic Ancestry of the Fungal Clade Ustilaginomycotina.</title>
        <authorList>
            <person name="Kijpornyongpan T."/>
            <person name="Mondo S.J."/>
            <person name="Barry K."/>
            <person name="Sandor L."/>
            <person name="Lee J."/>
            <person name="Lipzen A."/>
            <person name="Pangilinan J."/>
            <person name="LaButti K."/>
            <person name="Hainaut M."/>
            <person name="Henrissat B."/>
            <person name="Grigoriev I.V."/>
            <person name="Spatafora J.W."/>
            <person name="Aime M.C."/>
        </authorList>
    </citation>
    <scope>NUCLEOTIDE SEQUENCE [LARGE SCALE GENOMIC DNA]</scope>
    <source>
        <strain evidence="8 9">MCA 5214</strain>
    </source>
</reference>
<accession>A0A316UU87</accession>
<dbReference type="STRING" id="1569628.A0A316UU87"/>
<keyword evidence="9" id="KW-1185">Reference proteome</keyword>
<feature type="compositionally biased region" description="Basic and acidic residues" evidence="6">
    <location>
        <begin position="1023"/>
        <end position="1033"/>
    </location>
</feature>
<feature type="region of interest" description="Disordered" evidence="6">
    <location>
        <begin position="699"/>
        <end position="878"/>
    </location>
</feature>
<dbReference type="GO" id="GO:0005634">
    <property type="term" value="C:nucleus"/>
    <property type="evidence" value="ECO:0007669"/>
    <property type="project" value="UniProtKB-SubCell"/>
</dbReference>
<dbReference type="InterPro" id="IPR009057">
    <property type="entry name" value="Homeodomain-like_sf"/>
</dbReference>
<dbReference type="PANTHER" id="PTHR24324:SF9">
    <property type="entry name" value="HOMEOBOX DOMAIN-CONTAINING PROTEIN"/>
    <property type="match status" value="1"/>
</dbReference>